<dbReference type="InterPro" id="IPR000944">
    <property type="entry name" value="Tscrpt_reg_Rrf2"/>
</dbReference>
<gene>
    <name evidence="2" type="ORF">H9804_06380</name>
</gene>
<dbReference type="GO" id="GO:0003700">
    <property type="term" value="F:DNA-binding transcription factor activity"/>
    <property type="evidence" value="ECO:0007669"/>
    <property type="project" value="TreeGrafter"/>
</dbReference>
<dbReference type="NCBIfam" id="TIGR00738">
    <property type="entry name" value="rrf2_super"/>
    <property type="match status" value="1"/>
</dbReference>
<keyword evidence="1" id="KW-0238">DNA-binding</keyword>
<evidence type="ECO:0000313" key="3">
    <source>
        <dbReference type="Proteomes" id="UP000824176"/>
    </source>
</evidence>
<accession>A0A9D2GUD5</accession>
<dbReference type="InterPro" id="IPR036388">
    <property type="entry name" value="WH-like_DNA-bd_sf"/>
</dbReference>
<dbReference type="GO" id="GO:0003677">
    <property type="term" value="F:DNA binding"/>
    <property type="evidence" value="ECO:0007669"/>
    <property type="project" value="UniProtKB-KW"/>
</dbReference>
<dbReference type="SUPFAM" id="SSF46785">
    <property type="entry name" value="Winged helix' DNA-binding domain"/>
    <property type="match status" value="1"/>
</dbReference>
<dbReference type="Proteomes" id="UP000824176">
    <property type="component" value="Unassembled WGS sequence"/>
</dbReference>
<dbReference type="Gene3D" id="1.10.10.10">
    <property type="entry name" value="Winged helix-like DNA-binding domain superfamily/Winged helix DNA-binding domain"/>
    <property type="match status" value="1"/>
</dbReference>
<dbReference type="PROSITE" id="PS51197">
    <property type="entry name" value="HTH_RRF2_2"/>
    <property type="match status" value="1"/>
</dbReference>
<dbReference type="GO" id="GO:0005829">
    <property type="term" value="C:cytosol"/>
    <property type="evidence" value="ECO:0007669"/>
    <property type="project" value="TreeGrafter"/>
</dbReference>
<name>A0A9D2GUD5_9BACT</name>
<dbReference type="InterPro" id="IPR036390">
    <property type="entry name" value="WH_DNA-bd_sf"/>
</dbReference>
<dbReference type="PANTHER" id="PTHR33221">
    <property type="entry name" value="WINGED HELIX-TURN-HELIX TRANSCRIPTIONAL REGULATOR, RRF2 FAMILY"/>
    <property type="match status" value="1"/>
</dbReference>
<dbReference type="AlphaFoldDB" id="A0A9D2GUD5"/>
<reference evidence="2" key="2">
    <citation type="submission" date="2021-04" db="EMBL/GenBank/DDBJ databases">
        <authorList>
            <person name="Gilroy R."/>
        </authorList>
    </citation>
    <scope>NUCLEOTIDE SEQUENCE</scope>
    <source>
        <strain evidence="2">ChiW4-1371</strain>
    </source>
</reference>
<dbReference type="Pfam" id="PF02082">
    <property type="entry name" value="Rrf2"/>
    <property type="match status" value="1"/>
</dbReference>
<proteinExistence type="predicted"/>
<protein>
    <submittedName>
        <fullName evidence="2">Rrf2 family transcriptional regulator</fullName>
    </submittedName>
</protein>
<dbReference type="PANTHER" id="PTHR33221:SF5">
    <property type="entry name" value="HTH-TYPE TRANSCRIPTIONAL REGULATOR ISCR"/>
    <property type="match status" value="1"/>
</dbReference>
<organism evidence="2 3">
    <name type="scientific">Candidatus Mucispirillum faecigallinarum</name>
    <dbReference type="NCBI Taxonomy" id="2838699"/>
    <lineage>
        <taxon>Bacteria</taxon>
        <taxon>Pseudomonadati</taxon>
        <taxon>Deferribacterota</taxon>
        <taxon>Deferribacteres</taxon>
        <taxon>Deferribacterales</taxon>
        <taxon>Mucispirillaceae</taxon>
        <taxon>Mucispirillum</taxon>
    </lineage>
</organism>
<sequence length="142" mass="15725">MKITTKSIYAIRALHTLNMLSEDGKPIGIATLSEKLDISNKYLEQIFSSLKRSKLVISTAGKLGGYKLSRPADEISILDVITVMDGGLIPIHCVNNRECSVCSQCSINGLWVEMKNHMEEYLKHINIASLSDKKYPVLGCPD</sequence>
<evidence type="ECO:0000313" key="2">
    <source>
        <dbReference type="EMBL" id="HIZ89552.1"/>
    </source>
</evidence>
<reference evidence="2" key="1">
    <citation type="journal article" date="2021" name="PeerJ">
        <title>Extensive microbial diversity within the chicken gut microbiome revealed by metagenomics and culture.</title>
        <authorList>
            <person name="Gilroy R."/>
            <person name="Ravi A."/>
            <person name="Getino M."/>
            <person name="Pursley I."/>
            <person name="Horton D.L."/>
            <person name="Alikhan N.F."/>
            <person name="Baker D."/>
            <person name="Gharbi K."/>
            <person name="Hall N."/>
            <person name="Watson M."/>
            <person name="Adriaenssens E.M."/>
            <person name="Foster-Nyarko E."/>
            <person name="Jarju S."/>
            <person name="Secka A."/>
            <person name="Antonio M."/>
            <person name="Oren A."/>
            <person name="Chaudhuri R.R."/>
            <person name="La Ragione R."/>
            <person name="Hildebrand F."/>
            <person name="Pallen M.J."/>
        </authorList>
    </citation>
    <scope>NUCLEOTIDE SEQUENCE</scope>
    <source>
        <strain evidence="2">ChiW4-1371</strain>
    </source>
</reference>
<dbReference type="EMBL" id="DXAQ01000098">
    <property type="protein sequence ID" value="HIZ89552.1"/>
    <property type="molecule type" value="Genomic_DNA"/>
</dbReference>
<evidence type="ECO:0000256" key="1">
    <source>
        <dbReference type="ARBA" id="ARBA00023125"/>
    </source>
</evidence>
<comment type="caution">
    <text evidence="2">The sequence shown here is derived from an EMBL/GenBank/DDBJ whole genome shotgun (WGS) entry which is preliminary data.</text>
</comment>